<dbReference type="GO" id="GO:0000070">
    <property type="term" value="P:mitotic sister chromatid segregation"/>
    <property type="evidence" value="ECO:0007669"/>
    <property type="project" value="InterPro"/>
</dbReference>
<dbReference type="EMBL" id="OY660880">
    <property type="protein sequence ID" value="CAJ1077662.1"/>
    <property type="molecule type" value="Genomic_DNA"/>
</dbReference>
<keyword evidence="3" id="KW-1185">Reference proteome</keyword>
<feature type="region of interest" description="Disordered" evidence="1">
    <location>
        <begin position="1"/>
        <end position="39"/>
    </location>
</feature>
<gene>
    <name evidence="2" type="ORF">XNOV1_A037171</name>
</gene>
<dbReference type="Proteomes" id="UP001178508">
    <property type="component" value="Chromosome 17"/>
</dbReference>
<reference evidence="2" key="1">
    <citation type="submission" date="2023-08" db="EMBL/GenBank/DDBJ databases">
        <authorList>
            <person name="Alioto T."/>
            <person name="Alioto T."/>
            <person name="Gomez Garrido J."/>
        </authorList>
    </citation>
    <scope>NUCLEOTIDE SEQUENCE</scope>
</reference>
<dbReference type="GO" id="GO:0000444">
    <property type="term" value="C:MIS12/MIND type complex"/>
    <property type="evidence" value="ECO:0007669"/>
    <property type="project" value="TreeGrafter"/>
</dbReference>
<dbReference type="PANTHER" id="PTHR31749">
    <property type="entry name" value="KINETOCHORE-ASSOCIATED PROTEIN NSL1 HOMOLOG"/>
    <property type="match status" value="1"/>
</dbReference>
<organism evidence="2 3">
    <name type="scientific">Xyrichtys novacula</name>
    <name type="common">Pearly razorfish</name>
    <name type="synonym">Hemipteronotus novacula</name>
    <dbReference type="NCBI Taxonomy" id="13765"/>
    <lineage>
        <taxon>Eukaryota</taxon>
        <taxon>Metazoa</taxon>
        <taxon>Chordata</taxon>
        <taxon>Craniata</taxon>
        <taxon>Vertebrata</taxon>
        <taxon>Euteleostomi</taxon>
        <taxon>Actinopterygii</taxon>
        <taxon>Neopterygii</taxon>
        <taxon>Teleostei</taxon>
        <taxon>Neoteleostei</taxon>
        <taxon>Acanthomorphata</taxon>
        <taxon>Eupercaria</taxon>
        <taxon>Labriformes</taxon>
        <taxon>Labridae</taxon>
        <taxon>Xyrichtys</taxon>
    </lineage>
</organism>
<proteinExistence type="predicted"/>
<protein>
    <submittedName>
        <fullName evidence="2">Kinetochore-associated protein NSL1 homolog</fullName>
    </submittedName>
</protein>
<name>A0AAV1GV39_XYRNO</name>
<dbReference type="AlphaFoldDB" id="A0AAV1GV39"/>
<sequence>MEPEERKVENNEEKRDKNDKNEELKDKNGQTDETTEYRVRVSSKKTVTEQINKYKEILKTALNGQQNIDEKKKGEIIQDLLSDFEAAVKDNLLVNGKQWEEAPDDEESEALDLESLLDDTIVETTRRRSTYPRKILPHVLHALKAERKLLGLYEQAVKPQEVLRDPDGESIMKDLTAAAPSAVKQAVQVIKSISTLQKQAEGLCQVLDMKTSHASMQIHSEVFASNGKSDTVLFPMKGVTGSRQPIKRAVEDAAVANCYVPLSKKPSAGEKTE</sequence>
<accession>A0AAV1GV39</accession>
<evidence type="ECO:0000313" key="3">
    <source>
        <dbReference type="Proteomes" id="UP001178508"/>
    </source>
</evidence>
<dbReference type="InterPro" id="IPR013950">
    <property type="entry name" value="Mis14/Nsl1"/>
</dbReference>
<dbReference type="PANTHER" id="PTHR31749:SF3">
    <property type="entry name" value="KINETOCHORE-ASSOCIATED PROTEIN NSL1 HOMOLOG"/>
    <property type="match status" value="1"/>
</dbReference>
<evidence type="ECO:0000256" key="1">
    <source>
        <dbReference type="SAM" id="MobiDB-lite"/>
    </source>
</evidence>
<evidence type="ECO:0000313" key="2">
    <source>
        <dbReference type="EMBL" id="CAJ1077662.1"/>
    </source>
</evidence>
<dbReference type="Pfam" id="PF08641">
    <property type="entry name" value="Mis14"/>
    <property type="match status" value="1"/>
</dbReference>